<proteinExistence type="predicted"/>
<feature type="transmembrane region" description="Helical" evidence="4">
    <location>
        <begin position="361"/>
        <end position="382"/>
    </location>
</feature>
<dbReference type="InterPro" id="IPR053160">
    <property type="entry name" value="MFS_DHA3_Transporter"/>
</dbReference>
<geneLocation type="plasmid" evidence="6">
    <name>pTi_CFBP5499</name>
</geneLocation>
<sequence length="387" mass="41702">MTSLLYAAHKCLRSALFHGALAVAYYQSLGFSPQEIALLSSTYWATFSLLQLPSGGFADHYGPKISLIAGGLVVSTAYLIEASSMHMVWFILSAIMQGVGQSMIAGSDSTMIFAVLKHQGMEKRYSEYESKAWTGRHLGLLLGLLGGAAISTVFGFRAVFIASACAMFFGSLVPFVIMKFDWVTPSRHKKAKSGNNYLRHFQLVPLSILSRFCIVYTFDAILPILFQMTLIHLGVSAAVVSVLFAVILISSLMGYYLSLVTRNLDLRISFEIFTLINGAGMALVSFGLWLSTSLSTSIVLLGFSLLGLTKGAYAPPFTAQILQRDGGEDSSKSLSLLYFLGGLAAAGTIYSTVSLAGLTSLTSLCMLLAVAAFGSVFFSHFAHLRRG</sequence>
<evidence type="ECO:0000313" key="6">
    <source>
        <dbReference type="EMBL" id="ASK41423.1"/>
    </source>
</evidence>
<feature type="transmembrane region" description="Helical" evidence="4">
    <location>
        <begin position="61"/>
        <end position="80"/>
    </location>
</feature>
<evidence type="ECO:0000313" key="5">
    <source>
        <dbReference type="EMBL" id="ASK40659.1"/>
    </source>
</evidence>
<dbReference type="InterPro" id="IPR011701">
    <property type="entry name" value="MFS"/>
</dbReference>
<dbReference type="AlphaFoldDB" id="A0A2Z2PIZ0"/>
<dbReference type="Gene3D" id="1.20.1250.20">
    <property type="entry name" value="MFS general substrate transporter like domains"/>
    <property type="match status" value="1"/>
</dbReference>
<dbReference type="Pfam" id="PF07690">
    <property type="entry name" value="MFS_1"/>
    <property type="match status" value="1"/>
</dbReference>
<evidence type="ECO:0000256" key="4">
    <source>
        <dbReference type="SAM" id="Phobius"/>
    </source>
</evidence>
<keyword evidence="2 4" id="KW-1133">Transmembrane helix</keyword>
<geneLocation type="plasmid" evidence="5">
    <name>pTi_AR125</name>
</geneLocation>
<feature type="transmembrane region" description="Helical" evidence="4">
    <location>
        <begin position="160"/>
        <end position="182"/>
    </location>
</feature>
<feature type="transmembrane region" description="Helical" evidence="4">
    <location>
        <begin position="268"/>
        <end position="288"/>
    </location>
</feature>
<feature type="transmembrane region" description="Helical" evidence="4">
    <location>
        <begin position="294"/>
        <end position="313"/>
    </location>
</feature>
<dbReference type="SUPFAM" id="SSF103473">
    <property type="entry name" value="MFS general substrate transporter"/>
    <property type="match status" value="1"/>
</dbReference>
<accession>A0A2Z2PIZ0</accession>
<feature type="transmembrane region" description="Helical" evidence="4">
    <location>
        <begin position="203"/>
        <end position="225"/>
    </location>
</feature>
<keyword evidence="1 4" id="KW-0812">Transmembrane</keyword>
<evidence type="ECO:0000256" key="3">
    <source>
        <dbReference type="ARBA" id="ARBA00023136"/>
    </source>
</evidence>
<feature type="transmembrane region" description="Helical" evidence="4">
    <location>
        <begin position="137"/>
        <end position="154"/>
    </location>
</feature>
<name>A0A2Z2PIZ0_9HYPH</name>
<evidence type="ECO:0000256" key="1">
    <source>
        <dbReference type="ARBA" id="ARBA00022692"/>
    </source>
</evidence>
<feature type="transmembrane region" description="Helical" evidence="4">
    <location>
        <begin position="334"/>
        <end position="355"/>
    </location>
</feature>
<keyword evidence="5" id="KW-0614">Plasmid</keyword>
<feature type="transmembrane region" description="Helical" evidence="4">
    <location>
        <begin position="86"/>
        <end position="116"/>
    </location>
</feature>
<dbReference type="PANTHER" id="PTHR23530:SF1">
    <property type="entry name" value="PERMEASE, MAJOR FACILITATOR SUPERFAMILY-RELATED"/>
    <property type="match status" value="1"/>
</dbReference>
<dbReference type="EMBL" id="KY000025">
    <property type="protein sequence ID" value="ASK40659.1"/>
    <property type="molecule type" value="Genomic_DNA"/>
</dbReference>
<reference evidence="5" key="1">
    <citation type="submission" date="2016-10" db="EMBL/GenBank/DDBJ databases">
        <title>Agrobacterium Ti plasmids: Classification based on T-DNA and Vir regions organization.</title>
        <authorList>
            <person name="Nabi N."/>
            <person name="Vial L."/>
            <person name="Ben Hafsa A."/>
            <person name="Chapulliot D."/>
            <person name="Berard A."/>
            <person name="Chauveau A."/>
            <person name="Le Paslier M.-C."/>
            <person name="Harzallah Skhiri F."/>
            <person name="Brunel D."/>
            <person name="Nesme X."/>
            <person name="Chaouachi M."/>
        </authorList>
    </citation>
    <scope>NUCLEOTIDE SEQUENCE</scope>
    <source>
        <strain evidence="5">AR125</strain>
        <strain evidence="6">CFBP5499</strain>
        <plasmid evidence="5">pTi_AR125</plasmid>
        <plasmid evidence="6">pTi_CFBP5499</plasmid>
    </source>
</reference>
<feature type="transmembrane region" description="Helical" evidence="4">
    <location>
        <begin position="231"/>
        <end position="256"/>
    </location>
</feature>
<evidence type="ECO:0008006" key="7">
    <source>
        <dbReference type="Google" id="ProtNLM"/>
    </source>
</evidence>
<dbReference type="EMBL" id="KY000029">
    <property type="protein sequence ID" value="ASK41423.1"/>
    <property type="molecule type" value="Genomic_DNA"/>
</dbReference>
<keyword evidence="3 4" id="KW-0472">Membrane</keyword>
<evidence type="ECO:0000256" key="2">
    <source>
        <dbReference type="ARBA" id="ARBA00022989"/>
    </source>
</evidence>
<dbReference type="InterPro" id="IPR036259">
    <property type="entry name" value="MFS_trans_sf"/>
</dbReference>
<protein>
    <recommendedName>
        <fullName evidence="7">MFS transporter</fullName>
    </recommendedName>
</protein>
<dbReference type="GO" id="GO:0022857">
    <property type="term" value="F:transmembrane transporter activity"/>
    <property type="evidence" value="ECO:0007669"/>
    <property type="project" value="InterPro"/>
</dbReference>
<organism evidence="5">
    <name type="scientific">Agrobacterium genomosp. 6</name>
    <dbReference type="NCBI Taxonomy" id="1183411"/>
    <lineage>
        <taxon>Bacteria</taxon>
        <taxon>Pseudomonadati</taxon>
        <taxon>Pseudomonadota</taxon>
        <taxon>Alphaproteobacteria</taxon>
        <taxon>Hyphomicrobiales</taxon>
        <taxon>Rhizobiaceae</taxon>
        <taxon>Rhizobium/Agrobacterium group</taxon>
        <taxon>Agrobacterium</taxon>
        <taxon>Agrobacterium tumefaciens complex</taxon>
    </lineage>
</organism>
<dbReference type="PANTHER" id="PTHR23530">
    <property type="entry name" value="TRANSPORT PROTEIN-RELATED"/>
    <property type="match status" value="1"/>
</dbReference>